<evidence type="ECO:0000256" key="1">
    <source>
        <dbReference type="SAM" id="MobiDB-lite"/>
    </source>
</evidence>
<protein>
    <submittedName>
        <fullName evidence="2">Uncharacterized protein</fullName>
    </submittedName>
</protein>
<name>A0A1J5QQ07_9ZZZZ</name>
<dbReference type="EMBL" id="MLJW01000543">
    <property type="protein sequence ID" value="OIQ85458.1"/>
    <property type="molecule type" value="Genomic_DNA"/>
</dbReference>
<feature type="region of interest" description="Disordered" evidence="1">
    <location>
        <begin position="58"/>
        <end position="81"/>
    </location>
</feature>
<organism evidence="2">
    <name type="scientific">mine drainage metagenome</name>
    <dbReference type="NCBI Taxonomy" id="410659"/>
    <lineage>
        <taxon>unclassified sequences</taxon>
        <taxon>metagenomes</taxon>
        <taxon>ecological metagenomes</taxon>
    </lineage>
</organism>
<reference evidence="2" key="1">
    <citation type="submission" date="2016-10" db="EMBL/GenBank/DDBJ databases">
        <title>Sequence of Gallionella enrichment culture.</title>
        <authorList>
            <person name="Poehlein A."/>
            <person name="Muehling M."/>
            <person name="Daniel R."/>
        </authorList>
    </citation>
    <scope>NUCLEOTIDE SEQUENCE</scope>
</reference>
<comment type="caution">
    <text evidence="2">The sequence shown here is derived from an EMBL/GenBank/DDBJ whole genome shotgun (WGS) entry which is preliminary data.</text>
</comment>
<gene>
    <name evidence="2" type="ORF">GALL_327150</name>
</gene>
<evidence type="ECO:0000313" key="2">
    <source>
        <dbReference type="EMBL" id="OIQ85458.1"/>
    </source>
</evidence>
<dbReference type="AlphaFoldDB" id="A0A1J5QQ07"/>
<accession>A0A1J5QQ07</accession>
<proteinExistence type="predicted"/>
<sequence length="153" mass="16803">MQHGRQRHDQPAGGAGIECRQIAHLDDFLAPHYLAQRKLQLVFDRAIQIGLEKQPRARGGAQAKGRDQIAAAGAQAEQPGHEVADARIMRRNETLPDELFDLVAFRGRVLTDIEHLGQTGIECRRIDAACAIGRCFGIQQGGCCDHGVPVRHN</sequence>